<evidence type="ECO:0000259" key="4">
    <source>
        <dbReference type="Pfam" id="PF10531"/>
    </source>
</evidence>
<keyword evidence="1 2" id="KW-0732">Signal</keyword>
<accession>A0A4R6VZT0</accession>
<dbReference type="AlphaFoldDB" id="A0A4R6VZT0"/>
<dbReference type="InterPro" id="IPR003715">
    <property type="entry name" value="Poly_export_N"/>
</dbReference>
<feature type="chain" id="PRO_5020398812" evidence="2">
    <location>
        <begin position="24"/>
        <end position="188"/>
    </location>
</feature>
<dbReference type="PROSITE" id="PS51257">
    <property type="entry name" value="PROKAR_LIPOPROTEIN"/>
    <property type="match status" value="1"/>
</dbReference>
<reference evidence="5 6" key="1">
    <citation type="submission" date="2019-03" db="EMBL/GenBank/DDBJ databases">
        <title>Genomic Encyclopedia of Type Strains, Phase III (KMG-III): the genomes of soil and plant-associated and newly described type strains.</title>
        <authorList>
            <person name="Whitman W."/>
        </authorList>
    </citation>
    <scope>NUCLEOTIDE SEQUENCE [LARGE SCALE GENOMIC DNA]</scope>
    <source>
        <strain evidence="5 6">CGMCC 1.7002</strain>
    </source>
</reference>
<evidence type="ECO:0000313" key="5">
    <source>
        <dbReference type="EMBL" id="TDQ66155.1"/>
    </source>
</evidence>
<comment type="caution">
    <text evidence="5">The sequence shown here is derived from an EMBL/GenBank/DDBJ whole genome shotgun (WGS) entry which is preliminary data.</text>
</comment>
<dbReference type="EMBL" id="SNYR01000001">
    <property type="protein sequence ID" value="TDQ66155.1"/>
    <property type="molecule type" value="Genomic_DNA"/>
</dbReference>
<feature type="signal peptide" evidence="2">
    <location>
        <begin position="1"/>
        <end position="23"/>
    </location>
</feature>
<dbReference type="Pfam" id="PF02563">
    <property type="entry name" value="Poly_export"/>
    <property type="match status" value="1"/>
</dbReference>
<evidence type="ECO:0000256" key="2">
    <source>
        <dbReference type="SAM" id="SignalP"/>
    </source>
</evidence>
<proteinExistence type="predicted"/>
<evidence type="ECO:0000256" key="1">
    <source>
        <dbReference type="ARBA" id="ARBA00022729"/>
    </source>
</evidence>
<protein>
    <submittedName>
        <fullName evidence="5">Polysaccharide export outer membrane protein</fullName>
    </submittedName>
</protein>
<dbReference type="InterPro" id="IPR019554">
    <property type="entry name" value="Soluble_ligand-bd"/>
</dbReference>
<name>A0A4R6VZT0_9HYPH</name>
<evidence type="ECO:0000259" key="3">
    <source>
        <dbReference type="Pfam" id="PF02563"/>
    </source>
</evidence>
<feature type="domain" description="Polysaccharide export protein N-terminal" evidence="3">
    <location>
        <begin position="34"/>
        <end position="109"/>
    </location>
</feature>
<gene>
    <name evidence="5" type="ORF">ATL17_0141</name>
</gene>
<dbReference type="OrthoDB" id="197007at2"/>
<dbReference type="Pfam" id="PF10531">
    <property type="entry name" value="SLBB"/>
    <property type="match status" value="1"/>
</dbReference>
<dbReference type="PANTHER" id="PTHR33619:SF3">
    <property type="entry name" value="POLYSACCHARIDE EXPORT PROTEIN GFCE-RELATED"/>
    <property type="match status" value="1"/>
</dbReference>
<evidence type="ECO:0000313" key="6">
    <source>
        <dbReference type="Proteomes" id="UP000295391"/>
    </source>
</evidence>
<dbReference type="GO" id="GO:0015159">
    <property type="term" value="F:polysaccharide transmembrane transporter activity"/>
    <property type="evidence" value="ECO:0007669"/>
    <property type="project" value="InterPro"/>
</dbReference>
<dbReference type="Proteomes" id="UP000295391">
    <property type="component" value="Unassembled WGS sequence"/>
</dbReference>
<dbReference type="PANTHER" id="PTHR33619">
    <property type="entry name" value="POLYSACCHARIDE EXPORT PROTEIN GFCE-RELATED"/>
    <property type="match status" value="1"/>
</dbReference>
<keyword evidence="6" id="KW-1185">Reference proteome</keyword>
<dbReference type="InterPro" id="IPR049712">
    <property type="entry name" value="Poly_export"/>
</dbReference>
<dbReference type="Gene3D" id="3.30.1950.10">
    <property type="entry name" value="wza like domain"/>
    <property type="match status" value="1"/>
</dbReference>
<organism evidence="5 6">
    <name type="scientific">Maritalea mobilis</name>
    <dbReference type="NCBI Taxonomy" id="483324"/>
    <lineage>
        <taxon>Bacteria</taxon>
        <taxon>Pseudomonadati</taxon>
        <taxon>Pseudomonadota</taxon>
        <taxon>Alphaproteobacteria</taxon>
        <taxon>Hyphomicrobiales</taxon>
        <taxon>Devosiaceae</taxon>
        <taxon>Maritalea</taxon>
    </lineage>
</organism>
<feature type="domain" description="Soluble ligand binding" evidence="4">
    <location>
        <begin position="115"/>
        <end position="164"/>
    </location>
</feature>
<sequence>MGLIMRFVQILLLAALVALGGCANVGKPALDPTPANAPYRLDTGDVIRVSVYNDEQLTNTYGIDDSGHTSIPLVGRIYLRGKTTNQASALITARLAEGYLRDPNVAVEVATYRPFFIEGEVASSGQFAYVYGMTVRDAIAVAGGFTDVAQRTSVTLYRKYDGKVVEQRVALDFVLMPSDTIVVHERWL</sequence>